<dbReference type="Pfam" id="PF13857">
    <property type="entry name" value="Ank_5"/>
    <property type="match status" value="1"/>
</dbReference>
<dbReference type="PROSITE" id="PS50011">
    <property type="entry name" value="PROTEIN_KINASE_DOM"/>
    <property type="match status" value="1"/>
</dbReference>
<organism evidence="5 6">
    <name type="scientific">Aspergillus brasiliensis (strain CBS 101740 / IMI 381727 / IBT 21946)</name>
    <dbReference type="NCBI Taxonomy" id="767769"/>
    <lineage>
        <taxon>Eukaryota</taxon>
        <taxon>Fungi</taxon>
        <taxon>Dikarya</taxon>
        <taxon>Ascomycota</taxon>
        <taxon>Pezizomycotina</taxon>
        <taxon>Eurotiomycetes</taxon>
        <taxon>Eurotiomycetidae</taxon>
        <taxon>Eurotiales</taxon>
        <taxon>Aspergillaceae</taxon>
        <taxon>Aspergillus</taxon>
        <taxon>Aspergillus subgen. Circumdati</taxon>
    </lineage>
</organism>
<dbReference type="InterPro" id="IPR011009">
    <property type="entry name" value="Kinase-like_dom_sf"/>
</dbReference>
<dbReference type="SMART" id="SM00220">
    <property type="entry name" value="S_TKc"/>
    <property type="match status" value="1"/>
</dbReference>
<dbReference type="Pfam" id="PF00069">
    <property type="entry name" value="Pkinase"/>
    <property type="match status" value="1"/>
</dbReference>
<dbReference type="Gene3D" id="1.25.40.20">
    <property type="entry name" value="Ankyrin repeat-containing domain"/>
    <property type="match status" value="4"/>
</dbReference>
<keyword evidence="1" id="KW-0677">Repeat</keyword>
<evidence type="ECO:0000313" key="6">
    <source>
        <dbReference type="Proteomes" id="UP000184499"/>
    </source>
</evidence>
<dbReference type="InterPro" id="IPR008271">
    <property type="entry name" value="Ser/Thr_kinase_AS"/>
</dbReference>
<dbReference type="STRING" id="767769.A0A1L9U1T4"/>
<dbReference type="PROSITE" id="PS50297">
    <property type="entry name" value="ANK_REP_REGION"/>
    <property type="match status" value="2"/>
</dbReference>
<gene>
    <name evidence="5" type="ORF">ASPBRDRAFT_35804</name>
</gene>
<evidence type="ECO:0000256" key="2">
    <source>
        <dbReference type="ARBA" id="ARBA00023043"/>
    </source>
</evidence>
<keyword evidence="2 3" id="KW-0040">ANK repeat</keyword>
<dbReference type="CDD" id="cd00180">
    <property type="entry name" value="PKc"/>
    <property type="match status" value="1"/>
</dbReference>
<feature type="repeat" description="ANK" evidence="3">
    <location>
        <begin position="1196"/>
        <end position="1228"/>
    </location>
</feature>
<feature type="domain" description="Protein kinase" evidence="4">
    <location>
        <begin position="76"/>
        <end position="481"/>
    </location>
</feature>
<protein>
    <recommendedName>
        <fullName evidence="4">Protein kinase domain-containing protein</fullName>
    </recommendedName>
</protein>
<dbReference type="GeneID" id="93575873"/>
<dbReference type="SUPFAM" id="SSF48403">
    <property type="entry name" value="Ankyrin repeat"/>
    <property type="match status" value="2"/>
</dbReference>
<dbReference type="OrthoDB" id="626167at2759"/>
<keyword evidence="6" id="KW-1185">Reference proteome</keyword>
<evidence type="ECO:0000313" key="5">
    <source>
        <dbReference type="EMBL" id="OJJ65605.1"/>
    </source>
</evidence>
<dbReference type="InterPro" id="IPR000719">
    <property type="entry name" value="Prot_kinase_dom"/>
</dbReference>
<dbReference type="Gene3D" id="1.10.510.10">
    <property type="entry name" value="Transferase(Phosphotransferase) domain 1"/>
    <property type="match status" value="1"/>
</dbReference>
<dbReference type="PROSITE" id="PS50088">
    <property type="entry name" value="ANK_REPEAT"/>
    <property type="match status" value="2"/>
</dbReference>
<dbReference type="RefSeq" id="XP_067472856.1">
    <property type="nucleotide sequence ID" value="XM_067623385.1"/>
</dbReference>
<dbReference type="EMBL" id="KV878717">
    <property type="protein sequence ID" value="OJJ65605.1"/>
    <property type="molecule type" value="Genomic_DNA"/>
</dbReference>
<accession>A0A1L9U1T4</accession>
<dbReference type="InterPro" id="IPR002110">
    <property type="entry name" value="Ankyrin_rpt"/>
</dbReference>
<dbReference type="Proteomes" id="UP000184499">
    <property type="component" value="Unassembled WGS sequence"/>
</dbReference>
<dbReference type="GO" id="GO:0004672">
    <property type="term" value="F:protein kinase activity"/>
    <property type="evidence" value="ECO:0007669"/>
    <property type="project" value="InterPro"/>
</dbReference>
<dbReference type="VEuPathDB" id="FungiDB:ASPBRDRAFT_35804"/>
<dbReference type="PROSITE" id="PS00108">
    <property type="entry name" value="PROTEIN_KINASE_ST"/>
    <property type="match status" value="1"/>
</dbReference>
<evidence type="ECO:0000259" key="4">
    <source>
        <dbReference type="PROSITE" id="PS50011"/>
    </source>
</evidence>
<dbReference type="Pfam" id="PF12796">
    <property type="entry name" value="Ank_2"/>
    <property type="match status" value="1"/>
</dbReference>
<sequence>MSNDSAMASRRALTSTLLSDDHCESTQQDQITSLDQGYNPQFYVPHVFDFVSIFKPADYSGGLFGVPPLYLEALAVEQSVIVGQGASFTAFKKAIQPAPIESVPSDMGDWAITTSTPQKVWPSHVIYKVARVAFTEIGTPTPQTRQAMKAALMEVYSLVHEPLRKHPNIMKLLDLAWGPNYFNPSHRLPVLVVEFAEYGNLAELQEKKDLDSVTKCRLAVDVGEGLKMLHRCGIIHGDVKSENILVFSDPAKEFIAKLSDFGFSMVAEAENTDVFVGGTRPWKAPDTKSPVPKYLLQATDTYSYGLLLWRLAIDGADPFRLWHSPTSYGEAYLQQLEQIKADDEPVRNTSLDTWLIPYIYQKHADLTVDPLTRVLNNLQLVGMTTKSEQTESTVSVTPFETLINSLGPCLGIPQLWQDVSGPILQCAQQNRFYSRLPSVLDNCISADPTKRDLQKAIAALTGDNSSDASARNAAGTDNILLRMSYNHHILSWQQMRALEPAVQSFIFNCFKAKVQNYLSKELINPPDCFVLASYYINGYGTEVDFEEAMQLIQESSKMEYDHHSSRTYAYRIFKALDPSYVPNSDMISNLSVMAVRGARMAAADLKDVAPEEYAEVESLIRDVHAGVGADFFYDKQMLHGGTYWQWIRTFDNQHNQVSEYRVNRRGDRILHLAASAGKIEAIETLLNTFPSFSIDQHNDKGETPLLYACRSGQQKTVLRLLELGADAAITAANGESCLHWLVSFNDNEICPIGEGLIRGGAKLRVYTRDRVGYSQLRANIDVAFQIPGTPLNWAVHHNRPCIIKFILHKASDASVCLDWPTDLLGQSSPLEYAAFFHHVDCLELMIDALDSTGLGYCLSQILVAGTSAADVFSMILRNGASYQERLHSFLDLCLRKSKDTVFTTGIGGFNTHLLYYAVSEGHDKVVEYLLSTKVRELVDSFDIKCGEGQTCPGAYNASDINRPAREDLRTPLLEAVRWNRKHIVDLLAANGADPKAAARNPFSTKEVNWTGLHIFAAAGHDEDHSGLVSFLIQTGLPVDGILDAADGPQQTPETPFLLALQHNAFNLATTLLDFGADPNALRTSAGFLSLEHPTTVLGHIVASWSQHTIPRLRYLLEQCPKGNTIDFIVEPARQLTALHRAAWAHKGIMYRMPHQYHGKYLPREDYDFVMNRSIIQELLQNWGNRDIYLNCRCEMHGRTALHLAVEARNVMGVELLLENNADPSICDDFGLTPAELSRELCNAAPDEPLKKGIYNSITELLVRE</sequence>
<dbReference type="InterPro" id="IPR036770">
    <property type="entry name" value="Ankyrin_rpt-contain_sf"/>
</dbReference>
<dbReference type="AlphaFoldDB" id="A0A1L9U1T4"/>
<dbReference type="SMART" id="SM00248">
    <property type="entry name" value="ANK"/>
    <property type="match status" value="9"/>
</dbReference>
<dbReference type="OMA" id="YHHVECL"/>
<reference evidence="6" key="1">
    <citation type="journal article" date="2017" name="Genome Biol.">
        <title>Comparative genomics reveals high biological diversity and specific adaptations in the industrially and medically important fungal genus Aspergillus.</title>
        <authorList>
            <person name="de Vries R.P."/>
            <person name="Riley R."/>
            <person name="Wiebenga A."/>
            <person name="Aguilar-Osorio G."/>
            <person name="Amillis S."/>
            <person name="Uchima C.A."/>
            <person name="Anderluh G."/>
            <person name="Asadollahi M."/>
            <person name="Askin M."/>
            <person name="Barry K."/>
            <person name="Battaglia E."/>
            <person name="Bayram O."/>
            <person name="Benocci T."/>
            <person name="Braus-Stromeyer S.A."/>
            <person name="Caldana C."/>
            <person name="Canovas D."/>
            <person name="Cerqueira G.C."/>
            <person name="Chen F."/>
            <person name="Chen W."/>
            <person name="Choi C."/>
            <person name="Clum A."/>
            <person name="Dos Santos R.A."/>
            <person name="Damasio A.R."/>
            <person name="Diallinas G."/>
            <person name="Emri T."/>
            <person name="Fekete E."/>
            <person name="Flipphi M."/>
            <person name="Freyberg S."/>
            <person name="Gallo A."/>
            <person name="Gournas C."/>
            <person name="Habgood R."/>
            <person name="Hainaut M."/>
            <person name="Harispe M.L."/>
            <person name="Henrissat B."/>
            <person name="Hilden K.S."/>
            <person name="Hope R."/>
            <person name="Hossain A."/>
            <person name="Karabika E."/>
            <person name="Karaffa L."/>
            <person name="Karanyi Z."/>
            <person name="Krasevec N."/>
            <person name="Kuo A."/>
            <person name="Kusch H."/>
            <person name="LaButti K."/>
            <person name="Lagendijk E.L."/>
            <person name="Lapidus A."/>
            <person name="Levasseur A."/>
            <person name="Lindquist E."/>
            <person name="Lipzen A."/>
            <person name="Logrieco A.F."/>
            <person name="MacCabe A."/>
            <person name="Maekelae M.R."/>
            <person name="Malavazi I."/>
            <person name="Melin P."/>
            <person name="Meyer V."/>
            <person name="Mielnichuk N."/>
            <person name="Miskei M."/>
            <person name="Molnar A.P."/>
            <person name="Mule G."/>
            <person name="Ngan C.Y."/>
            <person name="Orejas M."/>
            <person name="Orosz E."/>
            <person name="Ouedraogo J.P."/>
            <person name="Overkamp K.M."/>
            <person name="Park H.-S."/>
            <person name="Perrone G."/>
            <person name="Piumi F."/>
            <person name="Punt P.J."/>
            <person name="Ram A.F."/>
            <person name="Ramon A."/>
            <person name="Rauscher S."/>
            <person name="Record E."/>
            <person name="Riano-Pachon D.M."/>
            <person name="Robert V."/>
            <person name="Roehrig J."/>
            <person name="Ruller R."/>
            <person name="Salamov A."/>
            <person name="Salih N.S."/>
            <person name="Samson R.A."/>
            <person name="Sandor E."/>
            <person name="Sanguinetti M."/>
            <person name="Schuetze T."/>
            <person name="Sepcic K."/>
            <person name="Shelest E."/>
            <person name="Sherlock G."/>
            <person name="Sophianopoulou V."/>
            <person name="Squina F.M."/>
            <person name="Sun H."/>
            <person name="Susca A."/>
            <person name="Todd R.B."/>
            <person name="Tsang A."/>
            <person name="Unkles S.E."/>
            <person name="van de Wiele N."/>
            <person name="van Rossen-Uffink D."/>
            <person name="Oliveira J.V."/>
            <person name="Vesth T.C."/>
            <person name="Visser J."/>
            <person name="Yu J.-H."/>
            <person name="Zhou M."/>
            <person name="Andersen M.R."/>
            <person name="Archer D.B."/>
            <person name="Baker S.E."/>
            <person name="Benoit I."/>
            <person name="Brakhage A.A."/>
            <person name="Braus G.H."/>
            <person name="Fischer R."/>
            <person name="Frisvad J.C."/>
            <person name="Goldman G.H."/>
            <person name="Houbraken J."/>
            <person name="Oakley B."/>
            <person name="Pocsi I."/>
            <person name="Scazzocchio C."/>
            <person name="Seiboth B."/>
            <person name="vanKuyk P.A."/>
            <person name="Wortman J."/>
            <person name="Dyer P.S."/>
            <person name="Grigoriev I.V."/>
        </authorList>
    </citation>
    <scope>NUCLEOTIDE SEQUENCE [LARGE SCALE GENOMIC DNA]</scope>
    <source>
        <strain evidence="6">CBS 101740 / IMI 381727 / IBT 21946</strain>
    </source>
</reference>
<dbReference type="SUPFAM" id="SSF56112">
    <property type="entry name" value="Protein kinase-like (PK-like)"/>
    <property type="match status" value="1"/>
</dbReference>
<evidence type="ECO:0000256" key="1">
    <source>
        <dbReference type="ARBA" id="ARBA00022737"/>
    </source>
</evidence>
<dbReference type="PANTHER" id="PTHR24198">
    <property type="entry name" value="ANKYRIN REPEAT AND PROTEIN KINASE DOMAIN-CONTAINING PROTEIN"/>
    <property type="match status" value="1"/>
</dbReference>
<dbReference type="PANTHER" id="PTHR24198:SF165">
    <property type="entry name" value="ANKYRIN REPEAT-CONTAINING PROTEIN-RELATED"/>
    <property type="match status" value="1"/>
</dbReference>
<proteinExistence type="predicted"/>
<evidence type="ECO:0000256" key="3">
    <source>
        <dbReference type="PROSITE-ProRule" id="PRU00023"/>
    </source>
</evidence>
<name>A0A1L9U1T4_ASPBC</name>
<feature type="repeat" description="ANK" evidence="3">
    <location>
        <begin position="700"/>
        <end position="732"/>
    </location>
</feature>
<dbReference type="GO" id="GO:0005524">
    <property type="term" value="F:ATP binding"/>
    <property type="evidence" value="ECO:0007669"/>
    <property type="project" value="InterPro"/>
</dbReference>